<dbReference type="Pfam" id="PF23312">
    <property type="entry name" value="UBA_SIK3"/>
    <property type="match status" value="1"/>
</dbReference>
<dbReference type="EC" id="2.7.11.1" evidence="3"/>
<feature type="binding site" evidence="15">
    <location>
        <position position="52"/>
    </location>
    <ligand>
        <name>ATP</name>
        <dbReference type="ChEBI" id="CHEBI:30616"/>
    </ligand>
</feature>
<feature type="compositionally biased region" description="Low complexity" evidence="17">
    <location>
        <begin position="560"/>
        <end position="577"/>
    </location>
</feature>
<evidence type="ECO:0000256" key="12">
    <source>
        <dbReference type="ARBA" id="ARBA00022842"/>
    </source>
</evidence>
<feature type="compositionally biased region" description="Low complexity" evidence="17">
    <location>
        <begin position="638"/>
        <end position="647"/>
    </location>
</feature>
<feature type="region of interest" description="Disordered" evidence="17">
    <location>
        <begin position="602"/>
        <end position="654"/>
    </location>
</feature>
<feature type="compositionally biased region" description="Polar residues" evidence="17">
    <location>
        <begin position="519"/>
        <end position="531"/>
    </location>
</feature>
<dbReference type="AlphaFoldDB" id="A0A6J1SBE7"/>
<evidence type="ECO:0000256" key="15">
    <source>
        <dbReference type="PROSITE-ProRule" id="PRU10141"/>
    </source>
</evidence>
<feature type="coiled-coil region" evidence="16">
    <location>
        <begin position="943"/>
        <end position="977"/>
    </location>
</feature>
<keyword evidence="9 15" id="KW-0547">Nucleotide-binding</keyword>
<evidence type="ECO:0000313" key="21">
    <source>
        <dbReference type="RefSeq" id="XP_026276570.2"/>
    </source>
</evidence>
<dbReference type="GeneID" id="113205248"/>
<keyword evidence="12" id="KW-0460">Magnesium</keyword>
<feature type="compositionally biased region" description="Gly residues" evidence="17">
    <location>
        <begin position="461"/>
        <end position="475"/>
    </location>
</feature>
<dbReference type="PROSITE" id="PS00108">
    <property type="entry name" value="PROTEIN_KINASE_ST"/>
    <property type="match status" value="1"/>
</dbReference>
<feature type="compositionally biased region" description="Polar residues" evidence="17">
    <location>
        <begin position="602"/>
        <end position="612"/>
    </location>
</feature>
<dbReference type="InterPro" id="IPR015940">
    <property type="entry name" value="UBA"/>
</dbReference>
<keyword evidence="6" id="KW-0597">Phosphoprotein</keyword>
<comment type="subcellular location">
    <subcellularLocation>
        <location evidence="2">Cytoplasm</location>
    </subcellularLocation>
</comment>
<feature type="region of interest" description="Disordered" evidence="17">
    <location>
        <begin position="349"/>
        <end position="398"/>
    </location>
</feature>
<dbReference type="PANTHER" id="PTHR24346:SF74">
    <property type="entry name" value="PROTEIN KINASE DOMAIN-CONTAINING PROTEIN"/>
    <property type="match status" value="1"/>
</dbReference>
<sequence length="1267" mass="136516">MSSDRVSDSKTALRGNPIRVGFYDIERTIGKGNFAVVKLARHRITKTEVAIKIIDKSVLDASNLQKVYREVDIMKQLDHPHIIKLYQVMETANMIYIVSEYASSGEIFDYIAKHGRMTEHTARRKFWQILSAVEYCHSRRIVHRDLKAENLLMDTNMNMKIADFGFSNYFTPGEQLATWCGSPPYAAPEVFEGKKYAGPEIDIWSLGVVLYVLVCGALPFDGSTLHSLRDRVLSGRFRIPYFMSEDCESLIRKMLVLDPARRYTVEDIKGHRWMLAEPPHLLPNCAPDPMGPMGPLPLRPEPNEQILRLMQSLGIDSVKTRDSLMRNSYDHHAAIYFLLLERVKAHHQGRSFSFQQQQQPHEGAGSASPASGVPSPIPSPAKHAAERSESLTRRRPSTIAEQAMRKLGLTYSQVGQTGHSLSAASSGTSDLGGSTVTVHGAGAGLGASVTSTTRRASGSGSVSGSGSGDQQGGAGRLSYTPSHTPQHTPQHTPHDFRDYTPYPNPSNPFMQGVPAGASHSPTPSLQAVDTSPFSGGGVFGASGARLPLANAHHPPPFREQATQLGQQATLQQQPQQQYTSVGPGSTEVMSEYLQSARYGSASITPQCSTSTDEGVETDMEDTASSHAPSLGSHHHRLSSYASSSSSSGVGGVSGNGAGTVNKSLSQHLSSDSSCSEFLFESLDYQLDPELATSLPSCTSAASVANTTLRSTEPASTSAIHTPYSTNGGSSVTSRPLFRHSPLLHGHGGHGGMGVTGLSSRALTRSPVDFREGRRASDGLVAQQAAGGASERAVYGAGLGLGHGLSPAGGLGLGLGALTPGQHHLAFNSQRLHEAGKAKGVMELHLVQQEHAALQNLYQRAVPQEELQQQQQQHSQYQDHAVRTGMQALPKRISLPENFNFSSSLDGEQQQQQQQQQQQSPAQSAAPPLQQQQQQQQPVLTQEQSLQLQQLQQMQHQLQQAQQQLQAQQQQLQAQLDNSAPLNGNLGGHGNNNASGNSSNSGSASPSPSSSPCPPGGGGGSGKLNNMGMQQQLLQHRLLQHKRQILQKQQSAGAEAGAGVVGAQGVSGNAPNPGQLLLSRRQMLRQASYKLAQQTQILPPLPPALADAACFPTIAEDVQSPEFPQHPWPGGCGRLLPNVPPLAYGQHLQQQQLGLQQQQQQQQQHQQQQQQQLQQQTQDAGEQCWNALPHTLAAACHISDCGSPWQQPQSQPLYSWGQQAGWPGALQCLQGGLQTMQPTMQSLHGLQPSMQPLNEVPLLEMTEQADAI</sequence>
<evidence type="ECO:0000256" key="1">
    <source>
        <dbReference type="ARBA" id="ARBA00001946"/>
    </source>
</evidence>
<dbReference type="InterPro" id="IPR017441">
    <property type="entry name" value="Protein_kinase_ATP_BS"/>
</dbReference>
<organism evidence="20 21">
    <name type="scientific">Frankliniella occidentalis</name>
    <name type="common">Western flower thrips</name>
    <name type="synonym">Euthrips occidentalis</name>
    <dbReference type="NCBI Taxonomy" id="133901"/>
    <lineage>
        <taxon>Eukaryota</taxon>
        <taxon>Metazoa</taxon>
        <taxon>Ecdysozoa</taxon>
        <taxon>Arthropoda</taxon>
        <taxon>Hexapoda</taxon>
        <taxon>Insecta</taxon>
        <taxon>Pterygota</taxon>
        <taxon>Neoptera</taxon>
        <taxon>Paraneoptera</taxon>
        <taxon>Thysanoptera</taxon>
        <taxon>Terebrantia</taxon>
        <taxon>Thripoidea</taxon>
        <taxon>Thripidae</taxon>
        <taxon>Frankliniella</taxon>
    </lineage>
</organism>
<reference evidence="21" key="1">
    <citation type="submission" date="2025-08" db="UniProtKB">
        <authorList>
            <consortium name="RefSeq"/>
        </authorList>
    </citation>
    <scope>IDENTIFICATION</scope>
    <source>
        <tissue evidence="21">Whole organism</tissue>
    </source>
</reference>
<feature type="region of interest" description="Disordered" evidence="17">
    <location>
        <begin position="896"/>
        <end position="936"/>
    </location>
</feature>
<gene>
    <name evidence="21" type="primary">LOC113205248</name>
</gene>
<evidence type="ECO:0000256" key="16">
    <source>
        <dbReference type="SAM" id="Coils"/>
    </source>
</evidence>
<dbReference type="SUPFAM" id="SSF56112">
    <property type="entry name" value="Protein kinase-like (PK-like)"/>
    <property type="match status" value="1"/>
</dbReference>
<comment type="catalytic activity">
    <reaction evidence="14">
        <text>L-seryl-[protein] + ATP = O-phospho-L-seryl-[protein] + ADP + H(+)</text>
        <dbReference type="Rhea" id="RHEA:17989"/>
        <dbReference type="Rhea" id="RHEA-COMP:9863"/>
        <dbReference type="Rhea" id="RHEA-COMP:11604"/>
        <dbReference type="ChEBI" id="CHEBI:15378"/>
        <dbReference type="ChEBI" id="CHEBI:29999"/>
        <dbReference type="ChEBI" id="CHEBI:30616"/>
        <dbReference type="ChEBI" id="CHEBI:83421"/>
        <dbReference type="ChEBI" id="CHEBI:456216"/>
        <dbReference type="EC" id="2.7.11.1"/>
    </reaction>
</comment>
<keyword evidence="20" id="KW-1185">Reference proteome</keyword>
<name>A0A6J1SBE7_FRAOC</name>
<evidence type="ECO:0000256" key="7">
    <source>
        <dbReference type="ARBA" id="ARBA00022679"/>
    </source>
</evidence>
<dbReference type="Pfam" id="PF00069">
    <property type="entry name" value="Pkinase"/>
    <property type="match status" value="1"/>
</dbReference>
<feature type="region of interest" description="Disordered" evidence="17">
    <location>
        <begin position="712"/>
        <end position="732"/>
    </location>
</feature>
<evidence type="ECO:0000256" key="11">
    <source>
        <dbReference type="ARBA" id="ARBA00022840"/>
    </source>
</evidence>
<dbReference type="InterPro" id="IPR000719">
    <property type="entry name" value="Prot_kinase_dom"/>
</dbReference>
<feature type="region of interest" description="Disordered" evidence="17">
    <location>
        <begin position="445"/>
        <end position="531"/>
    </location>
</feature>
<evidence type="ECO:0000259" key="18">
    <source>
        <dbReference type="PROSITE" id="PS50011"/>
    </source>
</evidence>
<comment type="catalytic activity">
    <reaction evidence="13">
        <text>L-threonyl-[protein] + ATP = O-phospho-L-threonyl-[protein] + ADP + H(+)</text>
        <dbReference type="Rhea" id="RHEA:46608"/>
        <dbReference type="Rhea" id="RHEA-COMP:11060"/>
        <dbReference type="Rhea" id="RHEA-COMP:11605"/>
        <dbReference type="ChEBI" id="CHEBI:15378"/>
        <dbReference type="ChEBI" id="CHEBI:30013"/>
        <dbReference type="ChEBI" id="CHEBI:30616"/>
        <dbReference type="ChEBI" id="CHEBI:61977"/>
        <dbReference type="ChEBI" id="CHEBI:456216"/>
        <dbReference type="EC" id="2.7.11.1"/>
    </reaction>
</comment>
<evidence type="ECO:0000256" key="13">
    <source>
        <dbReference type="ARBA" id="ARBA00047899"/>
    </source>
</evidence>
<dbReference type="GO" id="GO:0046872">
    <property type="term" value="F:metal ion binding"/>
    <property type="evidence" value="ECO:0007669"/>
    <property type="project" value="UniProtKB-KW"/>
</dbReference>
<evidence type="ECO:0000256" key="9">
    <source>
        <dbReference type="ARBA" id="ARBA00022741"/>
    </source>
</evidence>
<dbReference type="OrthoDB" id="193931at2759"/>
<dbReference type="FunFam" id="1.10.510.10:FF:000154">
    <property type="entry name" value="Serine/threonine-protein kinase SIK2"/>
    <property type="match status" value="1"/>
</dbReference>
<feature type="domain" description="Protein kinase" evidence="18">
    <location>
        <begin position="23"/>
        <end position="274"/>
    </location>
</feature>
<keyword evidence="7" id="KW-0808">Transferase</keyword>
<dbReference type="SMART" id="SM00220">
    <property type="entry name" value="S_TKc"/>
    <property type="match status" value="1"/>
</dbReference>
<dbReference type="GO" id="GO:0000226">
    <property type="term" value="P:microtubule cytoskeleton organization"/>
    <property type="evidence" value="ECO:0007669"/>
    <property type="project" value="TreeGrafter"/>
</dbReference>
<feature type="compositionally biased region" description="Low complexity" evidence="17">
    <location>
        <begin position="480"/>
        <end position="491"/>
    </location>
</feature>
<evidence type="ECO:0000256" key="14">
    <source>
        <dbReference type="ARBA" id="ARBA00048679"/>
    </source>
</evidence>
<feature type="region of interest" description="Disordered" evidence="17">
    <location>
        <begin position="977"/>
        <end position="1025"/>
    </location>
</feature>
<dbReference type="GO" id="GO:0005524">
    <property type="term" value="F:ATP binding"/>
    <property type="evidence" value="ECO:0007669"/>
    <property type="project" value="UniProtKB-UniRule"/>
</dbReference>
<dbReference type="InterPro" id="IPR011009">
    <property type="entry name" value="Kinase-like_dom_sf"/>
</dbReference>
<accession>A0A6J1SBE7</accession>
<feature type="compositionally biased region" description="Low complexity" evidence="17">
    <location>
        <begin position="351"/>
        <end position="374"/>
    </location>
</feature>
<evidence type="ECO:0000256" key="10">
    <source>
        <dbReference type="ARBA" id="ARBA00022777"/>
    </source>
</evidence>
<dbReference type="CDD" id="cd14071">
    <property type="entry name" value="STKc_SIK"/>
    <property type="match status" value="1"/>
</dbReference>
<feature type="coiled-coil region" evidence="16">
    <location>
        <begin position="1147"/>
        <end position="1175"/>
    </location>
</feature>
<dbReference type="GO" id="GO:0050321">
    <property type="term" value="F:tau-protein kinase activity"/>
    <property type="evidence" value="ECO:0007669"/>
    <property type="project" value="TreeGrafter"/>
</dbReference>
<feature type="compositionally biased region" description="Low complexity" evidence="17">
    <location>
        <begin position="446"/>
        <end position="460"/>
    </location>
</feature>
<comment type="cofactor">
    <cofactor evidence="1">
        <name>Mg(2+)</name>
        <dbReference type="ChEBI" id="CHEBI:18420"/>
    </cofactor>
</comment>
<evidence type="ECO:0000256" key="6">
    <source>
        <dbReference type="ARBA" id="ARBA00022553"/>
    </source>
</evidence>
<keyword evidence="10" id="KW-0418">Kinase</keyword>
<keyword evidence="8" id="KW-0479">Metal-binding</keyword>
<evidence type="ECO:0000256" key="4">
    <source>
        <dbReference type="ARBA" id="ARBA00022490"/>
    </source>
</evidence>
<feature type="compositionally biased region" description="Low complexity" evidence="17">
    <location>
        <begin position="990"/>
        <end position="1007"/>
    </location>
</feature>
<dbReference type="InterPro" id="IPR034672">
    <property type="entry name" value="SIK"/>
</dbReference>
<keyword evidence="4" id="KW-0963">Cytoplasm</keyword>
<dbReference type="PANTHER" id="PTHR24346">
    <property type="entry name" value="MAP/MICROTUBULE AFFINITY-REGULATING KINASE"/>
    <property type="match status" value="1"/>
</dbReference>
<dbReference type="GO" id="GO:0005737">
    <property type="term" value="C:cytoplasm"/>
    <property type="evidence" value="ECO:0007669"/>
    <property type="project" value="UniProtKB-SubCell"/>
</dbReference>
<proteinExistence type="predicted"/>
<evidence type="ECO:0000256" key="3">
    <source>
        <dbReference type="ARBA" id="ARBA00012513"/>
    </source>
</evidence>
<feature type="domain" description="UBA" evidence="19">
    <location>
        <begin position="301"/>
        <end position="341"/>
    </location>
</feature>
<keyword evidence="5" id="KW-0723">Serine/threonine-protein kinase</keyword>
<dbReference type="RefSeq" id="XP_026276570.2">
    <property type="nucleotide sequence ID" value="XM_026420785.2"/>
</dbReference>
<feature type="compositionally biased region" description="Basic and acidic residues" evidence="17">
    <location>
        <begin position="383"/>
        <end position="392"/>
    </location>
</feature>
<dbReference type="Proteomes" id="UP000504606">
    <property type="component" value="Unplaced"/>
</dbReference>
<protein>
    <recommendedName>
        <fullName evidence="3">non-specific serine/threonine protein kinase</fullName>
        <ecNumber evidence="3">2.7.11.1</ecNumber>
    </recommendedName>
</protein>
<evidence type="ECO:0000256" key="5">
    <source>
        <dbReference type="ARBA" id="ARBA00022527"/>
    </source>
</evidence>
<feature type="compositionally biased region" description="Polar residues" evidence="17">
    <location>
        <begin position="896"/>
        <end position="907"/>
    </location>
</feature>
<evidence type="ECO:0000256" key="8">
    <source>
        <dbReference type="ARBA" id="ARBA00022723"/>
    </source>
</evidence>
<dbReference type="PROSITE" id="PS50011">
    <property type="entry name" value="PROTEIN_KINASE_DOM"/>
    <property type="match status" value="1"/>
</dbReference>
<keyword evidence="16" id="KW-0175">Coiled coil</keyword>
<evidence type="ECO:0000313" key="20">
    <source>
        <dbReference type="Proteomes" id="UP000504606"/>
    </source>
</evidence>
<evidence type="ECO:0000256" key="2">
    <source>
        <dbReference type="ARBA" id="ARBA00004496"/>
    </source>
</evidence>
<dbReference type="PROSITE" id="PS00107">
    <property type="entry name" value="PROTEIN_KINASE_ATP"/>
    <property type="match status" value="1"/>
</dbReference>
<dbReference type="GO" id="GO:0035556">
    <property type="term" value="P:intracellular signal transduction"/>
    <property type="evidence" value="ECO:0007669"/>
    <property type="project" value="TreeGrafter"/>
</dbReference>
<dbReference type="Gene3D" id="1.10.510.10">
    <property type="entry name" value="Transferase(Phosphotransferase) domain 1"/>
    <property type="match status" value="1"/>
</dbReference>
<dbReference type="InterPro" id="IPR008271">
    <property type="entry name" value="Ser/Thr_kinase_AS"/>
</dbReference>
<feature type="region of interest" description="Disordered" evidence="17">
    <location>
        <begin position="544"/>
        <end position="584"/>
    </location>
</feature>
<dbReference type="KEGG" id="foc:113205248"/>
<keyword evidence="11 15" id="KW-0067">ATP-binding</keyword>
<evidence type="ECO:0000259" key="19">
    <source>
        <dbReference type="PROSITE" id="PS50030"/>
    </source>
</evidence>
<evidence type="ECO:0000256" key="17">
    <source>
        <dbReference type="SAM" id="MobiDB-lite"/>
    </source>
</evidence>
<dbReference type="CDD" id="cd14338">
    <property type="entry name" value="UBA_SIK"/>
    <property type="match status" value="1"/>
</dbReference>
<dbReference type="InterPro" id="IPR057380">
    <property type="entry name" value="UBA_SIK1/2/3"/>
</dbReference>
<dbReference type="PROSITE" id="PS50030">
    <property type="entry name" value="UBA"/>
    <property type="match status" value="1"/>
</dbReference>
<feature type="compositionally biased region" description="Low complexity" evidence="17">
    <location>
        <begin position="908"/>
        <end position="936"/>
    </location>
</feature>
<dbReference type="FunFam" id="3.30.200.20:FF:000003">
    <property type="entry name" value="Non-specific serine/threonine protein kinase"/>
    <property type="match status" value="1"/>
</dbReference>